<dbReference type="AlphaFoldDB" id="A0A645FES8"/>
<feature type="compositionally biased region" description="Basic and acidic residues" evidence="1">
    <location>
        <begin position="47"/>
        <end position="75"/>
    </location>
</feature>
<evidence type="ECO:0000256" key="1">
    <source>
        <dbReference type="SAM" id="MobiDB-lite"/>
    </source>
</evidence>
<organism evidence="2">
    <name type="scientific">bioreactor metagenome</name>
    <dbReference type="NCBI Taxonomy" id="1076179"/>
    <lineage>
        <taxon>unclassified sequences</taxon>
        <taxon>metagenomes</taxon>
        <taxon>ecological metagenomes</taxon>
    </lineage>
</organism>
<feature type="region of interest" description="Disordered" evidence="1">
    <location>
        <begin position="1"/>
        <end position="111"/>
    </location>
</feature>
<evidence type="ECO:0000313" key="2">
    <source>
        <dbReference type="EMBL" id="MPN11849.1"/>
    </source>
</evidence>
<gene>
    <name evidence="2" type="ORF">SDC9_159157</name>
</gene>
<reference evidence="2" key="1">
    <citation type="submission" date="2019-08" db="EMBL/GenBank/DDBJ databases">
        <authorList>
            <person name="Kucharzyk K."/>
            <person name="Murdoch R.W."/>
            <person name="Higgins S."/>
            <person name="Loffler F."/>
        </authorList>
    </citation>
    <scope>NUCLEOTIDE SEQUENCE</scope>
</reference>
<protein>
    <submittedName>
        <fullName evidence="2">Uncharacterized protein</fullName>
    </submittedName>
</protein>
<comment type="caution">
    <text evidence="2">The sequence shown here is derived from an EMBL/GenBank/DDBJ whole genome shotgun (WGS) entry which is preliminary data.</text>
</comment>
<proteinExistence type="predicted"/>
<accession>A0A645FES8</accession>
<dbReference type="EMBL" id="VSSQ01058120">
    <property type="protein sequence ID" value="MPN11849.1"/>
    <property type="molecule type" value="Genomic_DNA"/>
</dbReference>
<name>A0A645FES8_9ZZZZ</name>
<sequence>MLTQAVALQQADHGQGQQDDERQIAGLDKAGPDGGQNLVQRKARRKSCADGGHDDHQHGVKAQREAGNDDEHADQRPQVYVYRHGSLRKSRPDPLRGGLYQRRERYRQPRPALLKKAGQLCFRAA</sequence>